<name>A0ABR3WBZ9_9PEZI</name>
<gene>
    <name evidence="1" type="ORF">Daus18300_010078</name>
</gene>
<keyword evidence="2" id="KW-1185">Reference proteome</keyword>
<evidence type="ECO:0008006" key="3">
    <source>
        <dbReference type="Google" id="ProtNLM"/>
    </source>
</evidence>
<accession>A0ABR3WBZ9</accession>
<dbReference type="Proteomes" id="UP001583177">
    <property type="component" value="Unassembled WGS sequence"/>
</dbReference>
<dbReference type="EMBL" id="JAWRVE010000107">
    <property type="protein sequence ID" value="KAL1858196.1"/>
    <property type="molecule type" value="Genomic_DNA"/>
</dbReference>
<evidence type="ECO:0000313" key="2">
    <source>
        <dbReference type="Proteomes" id="UP001583177"/>
    </source>
</evidence>
<evidence type="ECO:0000313" key="1">
    <source>
        <dbReference type="EMBL" id="KAL1858196.1"/>
    </source>
</evidence>
<comment type="caution">
    <text evidence="1">The sequence shown here is derived from an EMBL/GenBank/DDBJ whole genome shotgun (WGS) entry which is preliminary data.</text>
</comment>
<protein>
    <recommendedName>
        <fullName evidence="3">LAGLIDADG endonuclease</fullName>
    </recommendedName>
</protein>
<proteinExistence type="predicted"/>
<sequence>MSNINIALAIAKVGIMDELRTIKVATKSELLTIVGSITKDHLMELRVTGMLRKLKSQGERIK</sequence>
<organism evidence="1 2">
    <name type="scientific">Diaporthe australafricana</name>
    <dbReference type="NCBI Taxonomy" id="127596"/>
    <lineage>
        <taxon>Eukaryota</taxon>
        <taxon>Fungi</taxon>
        <taxon>Dikarya</taxon>
        <taxon>Ascomycota</taxon>
        <taxon>Pezizomycotina</taxon>
        <taxon>Sordariomycetes</taxon>
        <taxon>Sordariomycetidae</taxon>
        <taxon>Diaporthales</taxon>
        <taxon>Diaporthaceae</taxon>
        <taxon>Diaporthe</taxon>
    </lineage>
</organism>
<reference evidence="1 2" key="1">
    <citation type="journal article" date="2024" name="IMA Fungus">
        <title>IMA Genome - F19 : A genome assembly and annotation guide to empower mycologists, including annotated draft genome sequences of Ceratocystis pirilliformis, Diaporthe australafricana, Fusarium ophioides, Paecilomyces lecythidis, and Sporothrix stenoceras.</title>
        <authorList>
            <person name="Aylward J."/>
            <person name="Wilson A.M."/>
            <person name="Visagie C.M."/>
            <person name="Spraker J."/>
            <person name="Barnes I."/>
            <person name="Buitendag C."/>
            <person name="Ceriani C."/>
            <person name="Del Mar Angel L."/>
            <person name="du Plessis D."/>
            <person name="Fuchs T."/>
            <person name="Gasser K."/>
            <person name="Kramer D."/>
            <person name="Li W."/>
            <person name="Munsamy K."/>
            <person name="Piso A."/>
            <person name="Price J.L."/>
            <person name="Sonnekus B."/>
            <person name="Thomas C."/>
            <person name="van der Nest A."/>
            <person name="van Dijk A."/>
            <person name="van Heerden A."/>
            <person name="van Vuuren N."/>
            <person name="Yilmaz N."/>
            <person name="Duong T.A."/>
            <person name="van der Merwe N.A."/>
            <person name="Wingfield M.J."/>
            <person name="Wingfield B.D."/>
        </authorList>
    </citation>
    <scope>NUCLEOTIDE SEQUENCE [LARGE SCALE GENOMIC DNA]</scope>
    <source>
        <strain evidence="1 2">CMW 18300</strain>
    </source>
</reference>